<proteinExistence type="predicted"/>
<keyword evidence="1" id="KW-1133">Transmembrane helix</keyword>
<keyword evidence="1" id="KW-0472">Membrane</keyword>
<dbReference type="Proteomes" id="UP000184111">
    <property type="component" value="Unassembled WGS sequence"/>
</dbReference>
<evidence type="ECO:0000313" key="2">
    <source>
        <dbReference type="EMBL" id="SHN32655.1"/>
    </source>
</evidence>
<reference evidence="2 3" key="1">
    <citation type="submission" date="2016-11" db="EMBL/GenBank/DDBJ databases">
        <authorList>
            <person name="Jaros S."/>
            <person name="Januszkiewicz K."/>
            <person name="Wedrychowicz H."/>
        </authorList>
    </citation>
    <scope>NUCLEOTIDE SEQUENCE [LARGE SCALE GENOMIC DNA]</scope>
    <source>
        <strain evidence="2 3">CGMCC 4.2025</strain>
    </source>
</reference>
<organism evidence="2 3">
    <name type="scientific">Actinacidiphila paucisporea</name>
    <dbReference type="NCBI Taxonomy" id="310782"/>
    <lineage>
        <taxon>Bacteria</taxon>
        <taxon>Bacillati</taxon>
        <taxon>Actinomycetota</taxon>
        <taxon>Actinomycetes</taxon>
        <taxon>Kitasatosporales</taxon>
        <taxon>Streptomycetaceae</taxon>
        <taxon>Actinacidiphila</taxon>
    </lineage>
</organism>
<keyword evidence="3" id="KW-1185">Reference proteome</keyword>
<accession>A0A1M7QMJ2</accession>
<sequence length="93" mass="10679">MLFLAAEAVYTLVGRKGVRDHRFWSPMIWIDGQCGESTFSCGVLQNVFMPFLTLALVTVAYLFFRFSRVRRAYLKRARQTPHELVETAGDIFG</sequence>
<evidence type="ECO:0000256" key="1">
    <source>
        <dbReference type="SAM" id="Phobius"/>
    </source>
</evidence>
<evidence type="ECO:0000313" key="3">
    <source>
        <dbReference type="Proteomes" id="UP000184111"/>
    </source>
</evidence>
<dbReference type="EMBL" id="FRBI01000038">
    <property type="protein sequence ID" value="SHN32655.1"/>
    <property type="molecule type" value="Genomic_DNA"/>
</dbReference>
<gene>
    <name evidence="2" type="ORF">SAMN05216499_13816</name>
</gene>
<dbReference type="AlphaFoldDB" id="A0A1M7QMJ2"/>
<keyword evidence="1" id="KW-0812">Transmembrane</keyword>
<name>A0A1M7QMJ2_9ACTN</name>
<feature type="transmembrane region" description="Helical" evidence="1">
    <location>
        <begin position="47"/>
        <end position="66"/>
    </location>
</feature>
<protein>
    <submittedName>
        <fullName evidence="2">Uncharacterized protein</fullName>
    </submittedName>
</protein>